<feature type="transmembrane region" description="Helical" evidence="1">
    <location>
        <begin position="26"/>
        <end position="47"/>
    </location>
</feature>
<keyword evidence="1" id="KW-0812">Transmembrane</keyword>
<sequence>MFAFLLWILAVILVIGGIVQLFKGQVLFGIVLIVVGLLVGPGGVSLFT</sequence>
<dbReference type="EMBL" id="JBHSMD010000004">
    <property type="protein sequence ID" value="MFC5493988.1"/>
    <property type="molecule type" value="Genomic_DNA"/>
</dbReference>
<dbReference type="NCBIfam" id="NF040511">
    <property type="entry name" value="membrane_GPGG"/>
    <property type="match status" value="1"/>
</dbReference>
<keyword evidence="1" id="KW-0472">Membrane</keyword>
<gene>
    <name evidence="2" type="ORF">ACFPKY_12805</name>
</gene>
<evidence type="ECO:0000313" key="2">
    <source>
        <dbReference type="EMBL" id="MFC5493988.1"/>
    </source>
</evidence>
<evidence type="ECO:0000256" key="1">
    <source>
        <dbReference type="SAM" id="Phobius"/>
    </source>
</evidence>
<keyword evidence="1" id="KW-1133">Transmembrane helix</keyword>
<dbReference type="RefSeq" id="WP_345179098.1">
    <property type="nucleotide sequence ID" value="NZ_BAABFQ010000007.1"/>
</dbReference>
<protein>
    <submittedName>
        <fullName evidence="2">GPGG-motif small membrane protein</fullName>
    </submittedName>
</protein>
<keyword evidence="3" id="KW-1185">Reference proteome</keyword>
<accession>A0ABW0N3Z1</accession>
<proteinExistence type="predicted"/>
<dbReference type="Proteomes" id="UP001595956">
    <property type="component" value="Unassembled WGS sequence"/>
</dbReference>
<evidence type="ECO:0000313" key="3">
    <source>
        <dbReference type="Proteomes" id="UP001595956"/>
    </source>
</evidence>
<organism evidence="2 3">
    <name type="scientific">Nocardioides caricicola</name>
    <dbReference type="NCBI Taxonomy" id="634770"/>
    <lineage>
        <taxon>Bacteria</taxon>
        <taxon>Bacillati</taxon>
        <taxon>Actinomycetota</taxon>
        <taxon>Actinomycetes</taxon>
        <taxon>Propionibacteriales</taxon>
        <taxon>Nocardioidaceae</taxon>
        <taxon>Nocardioides</taxon>
    </lineage>
</organism>
<name>A0ABW0N3Z1_9ACTN</name>
<reference evidence="3" key="1">
    <citation type="journal article" date="2019" name="Int. J. Syst. Evol. Microbiol.">
        <title>The Global Catalogue of Microorganisms (GCM) 10K type strain sequencing project: providing services to taxonomists for standard genome sequencing and annotation.</title>
        <authorList>
            <consortium name="The Broad Institute Genomics Platform"/>
            <consortium name="The Broad Institute Genome Sequencing Center for Infectious Disease"/>
            <person name="Wu L."/>
            <person name="Ma J."/>
        </authorList>
    </citation>
    <scope>NUCLEOTIDE SEQUENCE [LARGE SCALE GENOMIC DNA]</scope>
    <source>
        <strain evidence="3">KACC 13778</strain>
    </source>
</reference>
<dbReference type="InterPro" id="IPR047891">
    <property type="entry name" value="GPGG_membr"/>
</dbReference>
<comment type="caution">
    <text evidence="2">The sequence shown here is derived from an EMBL/GenBank/DDBJ whole genome shotgun (WGS) entry which is preliminary data.</text>
</comment>